<feature type="coiled-coil region" evidence="1">
    <location>
        <begin position="351"/>
        <end position="378"/>
    </location>
</feature>
<evidence type="ECO:0000313" key="3">
    <source>
        <dbReference type="EMBL" id="CAI9739944.1"/>
    </source>
</evidence>
<dbReference type="PANTHER" id="PTHR16078">
    <property type="entry name" value="COILED-COIL DOMAIN-CONTAINING PROTEIN 87"/>
    <property type="match status" value="1"/>
</dbReference>
<evidence type="ECO:0000256" key="1">
    <source>
        <dbReference type="SAM" id="Coils"/>
    </source>
</evidence>
<protein>
    <recommendedName>
        <fullName evidence="5">Coiled-coil domain-containing protein 87</fullName>
    </recommendedName>
</protein>
<feature type="coiled-coil region" evidence="1">
    <location>
        <begin position="443"/>
        <end position="470"/>
    </location>
</feature>
<sequence>MLSQMLKPLKLIHFSYNPQVLSEYGPEEFNHLMECVQNVLVEDAIRKNFDAEEHKKFIYIILNELKLAEMNFKDKINDHCLTPDQNRQLRLKIYMCIGNVCLDLFRLYCRKAKELDSRGVYTTIPNNSRARTELATETAKLLDVFAIRHAIKKIETLRWRLSDADLPMRHQYREKKLRHWHVGSTSKQEIFVKNMFQKFFSKYGSSYPGKLYTDYYKYRMQIFELMQGRKRPEDPEIVEESESPSVEIIQAKVPKYQETKRIKRSNSEPRLYFGESIFEELDIQLSAVLKRSQSLAAMHLLPTKIEERQIRDLDKDLRLLAQRDDVQDDVAELLMDDLPPVIKSATQDDKRKQAQAKLQRTIQTLEQLQRENRRIDSKDVKVIEPIFTQPDILTVNFQRKDTVRISSVQVTERSLQVNPTLQIFKPQYNELLGEIPSSIVDEIDQVVDDKHQLEELYENLNTVLEEFENKESFEILSEADDIFEVPDNLNFKFCMNSASLNMKSRIVNEDLKVAEVPPWQGMKREAWELVPQVPRRHQKTTIYPRNPMIVMQDMSDAKRQNEWKTWWLSFFNDKDCLKYLSMMKTDFLHVIFHLYDDENLLEIFRSKEEAERLAATLKMEKEMVAAETERKVEELHKKKSQYEEGFWNAETIFLGGLGSDPSALVSKDSTQIFGDEKTPDIEISSHHDGKDGSPRTPAALSKRSTAATSGVYGPERSSAPAIDEGLAQRMSDVWQALEMPDDRRSKMALRYSTNEQYRSLPKMLTDWEKVVNQIIEREIILSQLEAFERYASDPNRFFVRVAGGSGAMRLREARERSLLYKKIDEIEAKLIPSIKQVTKKYKETVTFQNRPYLEKMKYDRVEMLYYLQEERKVNAIHYEASRLGISLATKYLDLESLLSKPVEEESPSALRTASAEVNG</sequence>
<dbReference type="InterPro" id="IPR037383">
    <property type="entry name" value="CCDC87"/>
</dbReference>
<dbReference type="EMBL" id="OX597837">
    <property type="protein sequence ID" value="CAI9739944.1"/>
    <property type="molecule type" value="Genomic_DNA"/>
</dbReference>
<dbReference type="AlphaFoldDB" id="A0AA36BTA0"/>
<name>A0AA36BTA0_OCTVU</name>
<keyword evidence="1" id="KW-0175">Coiled coil</keyword>
<dbReference type="PANTHER" id="PTHR16078:SF1">
    <property type="entry name" value="COILED-COIL DOMAIN-CONTAINING PROTEIN 87"/>
    <property type="match status" value="1"/>
</dbReference>
<feature type="coiled-coil region" evidence="1">
    <location>
        <begin position="607"/>
        <end position="645"/>
    </location>
</feature>
<evidence type="ECO:0000313" key="4">
    <source>
        <dbReference type="Proteomes" id="UP001162480"/>
    </source>
</evidence>
<accession>A0AA36BTA0</accession>
<feature type="compositionally biased region" description="Basic and acidic residues" evidence="2">
    <location>
        <begin position="680"/>
        <end position="693"/>
    </location>
</feature>
<evidence type="ECO:0008006" key="5">
    <source>
        <dbReference type="Google" id="ProtNLM"/>
    </source>
</evidence>
<reference evidence="3" key="1">
    <citation type="submission" date="2023-08" db="EMBL/GenBank/DDBJ databases">
        <authorList>
            <person name="Alioto T."/>
            <person name="Alioto T."/>
            <person name="Gomez Garrido J."/>
        </authorList>
    </citation>
    <scope>NUCLEOTIDE SEQUENCE</scope>
</reference>
<proteinExistence type="predicted"/>
<organism evidence="3 4">
    <name type="scientific">Octopus vulgaris</name>
    <name type="common">Common octopus</name>
    <dbReference type="NCBI Taxonomy" id="6645"/>
    <lineage>
        <taxon>Eukaryota</taxon>
        <taxon>Metazoa</taxon>
        <taxon>Spiralia</taxon>
        <taxon>Lophotrochozoa</taxon>
        <taxon>Mollusca</taxon>
        <taxon>Cephalopoda</taxon>
        <taxon>Coleoidea</taxon>
        <taxon>Octopodiformes</taxon>
        <taxon>Octopoda</taxon>
        <taxon>Incirrata</taxon>
        <taxon>Octopodidae</taxon>
        <taxon>Octopus</taxon>
    </lineage>
</organism>
<dbReference type="Gene3D" id="1.20.58.1520">
    <property type="match status" value="1"/>
</dbReference>
<gene>
    <name evidence="3" type="ORF">OCTVUL_1B008916</name>
</gene>
<evidence type="ECO:0000256" key="2">
    <source>
        <dbReference type="SAM" id="MobiDB-lite"/>
    </source>
</evidence>
<dbReference type="Proteomes" id="UP001162480">
    <property type="component" value="Chromosome 24"/>
</dbReference>
<keyword evidence="4" id="KW-1185">Reference proteome</keyword>
<feature type="region of interest" description="Disordered" evidence="2">
    <location>
        <begin position="680"/>
        <end position="718"/>
    </location>
</feature>